<proteinExistence type="predicted"/>
<comment type="caution">
    <text evidence="2">The sequence shown here is derived from an EMBL/GenBank/DDBJ whole genome shotgun (WGS) entry which is preliminary data.</text>
</comment>
<dbReference type="GO" id="GO:0016853">
    <property type="term" value="F:isomerase activity"/>
    <property type="evidence" value="ECO:0007669"/>
    <property type="project" value="UniProtKB-KW"/>
</dbReference>
<evidence type="ECO:0000256" key="1">
    <source>
        <dbReference type="SAM" id="MobiDB-lite"/>
    </source>
</evidence>
<dbReference type="Proteomes" id="UP000019763">
    <property type="component" value="Unassembled WGS sequence"/>
</dbReference>
<dbReference type="VEuPathDB" id="CryptoDB:GNI_001560"/>
<feature type="compositionally biased region" description="Basic and acidic residues" evidence="1">
    <location>
        <begin position="194"/>
        <end position="210"/>
    </location>
</feature>
<keyword evidence="3" id="KW-1185">Reference proteome</keyword>
<dbReference type="eggNOG" id="KOG0883">
    <property type="taxonomic scope" value="Eukaryota"/>
</dbReference>
<dbReference type="Gene3D" id="3.30.40.10">
    <property type="entry name" value="Zinc/RING finger domain, C3HC4 (zinc finger)"/>
    <property type="match status" value="1"/>
</dbReference>
<accession>A0A023BDM3</accession>
<keyword evidence="2" id="KW-0413">Isomerase</keyword>
<dbReference type="RefSeq" id="XP_011128476.1">
    <property type="nucleotide sequence ID" value="XM_011130174.1"/>
</dbReference>
<reference evidence="2" key="1">
    <citation type="submission" date="2013-12" db="EMBL/GenBank/DDBJ databases">
        <authorList>
            <person name="Omoto C.K."/>
            <person name="Sibley D."/>
            <person name="Venepally P."/>
            <person name="Hadjithomas M."/>
            <person name="Karamycheva S."/>
            <person name="Brunk B."/>
            <person name="Roos D."/>
            <person name="Caler E."/>
            <person name="Lorenzi H."/>
        </authorList>
    </citation>
    <scope>NUCLEOTIDE SEQUENCE</scope>
</reference>
<gene>
    <name evidence="2" type="ORF">GNI_001560</name>
</gene>
<protein>
    <submittedName>
        <fullName evidence="2">Peptidylprolyl isomerase</fullName>
    </submittedName>
</protein>
<feature type="region of interest" description="Disordered" evidence="1">
    <location>
        <begin position="171"/>
        <end position="214"/>
    </location>
</feature>
<evidence type="ECO:0000313" key="2">
    <source>
        <dbReference type="EMBL" id="EZG89642.1"/>
    </source>
</evidence>
<dbReference type="InterPro" id="IPR013083">
    <property type="entry name" value="Znf_RING/FYVE/PHD"/>
</dbReference>
<dbReference type="OrthoDB" id="447608at2759"/>
<organism evidence="2 3">
    <name type="scientific">Gregarina niphandrodes</name>
    <name type="common">Septate eugregarine</name>
    <dbReference type="NCBI Taxonomy" id="110365"/>
    <lineage>
        <taxon>Eukaryota</taxon>
        <taxon>Sar</taxon>
        <taxon>Alveolata</taxon>
        <taxon>Apicomplexa</taxon>
        <taxon>Conoidasida</taxon>
        <taxon>Gregarinasina</taxon>
        <taxon>Eugregarinorida</taxon>
        <taxon>Gregarinidae</taxon>
        <taxon>Gregarina</taxon>
    </lineage>
</organism>
<sequence>MARGRHQKDKLYLIHGELSCSAKPSTEDRRVAVVPFDYCKLRLKPFDPAEQVLSDKSGYFFEKEELLAWLSDYGKNPVTGEAASQRDFFTVQITRDEQGNPCCPVTGKRYGMGDSYLVNKRNGNLYCDSVISELCRKTGCWVDPVDGTDMKLKKDLVKLPQDTFGVLEERQNLVKKKGRRKGNSSAAEPTPDGPVEKNSRTLGTGRERSGLAKRVLSELENSTENYGEKLAKLLRRPGDGGREGYLDPISGELKKVKSRLFSTGIAAQSVTSTLVSSEGSNQSMQTMTSREYRSLWYDCVRRSKKNLYITFDTMIDESLRCVFYAHKTPENSHQVLINATKNYYTIFHPVTFNQSPALLLTEHTEHFDDIEEELTKLEKPNNHIRAGTILLWKEHDHLISQSDVSKSFLMKQRVSSDSPIRSGLLFTTRGCLVDDEMHLTILGCCGDVPTLEKIARKISKGKASGGEAVSKKEASSCGLRGACIHENPFVGAEKQAISTCL</sequence>
<dbReference type="AlphaFoldDB" id="A0A023BDM3"/>
<evidence type="ECO:0000313" key="3">
    <source>
        <dbReference type="Proteomes" id="UP000019763"/>
    </source>
</evidence>
<feature type="compositionally biased region" description="Basic residues" evidence="1">
    <location>
        <begin position="173"/>
        <end position="182"/>
    </location>
</feature>
<dbReference type="GeneID" id="22910337"/>
<name>A0A023BDM3_GRENI</name>
<dbReference type="EMBL" id="AFNH02000013">
    <property type="protein sequence ID" value="EZG89642.1"/>
    <property type="molecule type" value="Genomic_DNA"/>
</dbReference>